<dbReference type="GO" id="GO:0005524">
    <property type="term" value="F:ATP binding"/>
    <property type="evidence" value="ECO:0007669"/>
    <property type="project" value="UniProtKB-KW"/>
</dbReference>
<keyword evidence="1" id="KW-0813">Transport</keyword>
<dbReference type="EMBL" id="CP000249">
    <property type="protein sequence ID" value="ABD13586.1"/>
    <property type="molecule type" value="Genomic_DNA"/>
</dbReference>
<evidence type="ECO:0000256" key="1">
    <source>
        <dbReference type="ARBA" id="ARBA00022448"/>
    </source>
</evidence>
<keyword evidence="2" id="KW-0547">Nucleotide-binding</keyword>
<dbReference type="Pfam" id="PF00005">
    <property type="entry name" value="ABC_tran"/>
    <property type="match status" value="1"/>
</dbReference>
<dbReference type="AlphaFoldDB" id="Q2J556"/>
<protein>
    <submittedName>
        <fullName evidence="5">ABC transporter related</fullName>
    </submittedName>
</protein>
<dbReference type="PROSITE" id="PS00211">
    <property type="entry name" value="ABC_TRANSPORTER_1"/>
    <property type="match status" value="1"/>
</dbReference>
<dbReference type="PANTHER" id="PTHR42794">
    <property type="entry name" value="HEMIN IMPORT ATP-BINDING PROTEIN HMUV"/>
    <property type="match status" value="1"/>
</dbReference>
<dbReference type="SMART" id="SM00382">
    <property type="entry name" value="AAA"/>
    <property type="match status" value="1"/>
</dbReference>
<dbReference type="RefSeq" id="WP_011438595.1">
    <property type="nucleotide sequence ID" value="NC_007777.1"/>
</dbReference>
<evidence type="ECO:0000313" key="6">
    <source>
        <dbReference type="Proteomes" id="UP000001937"/>
    </source>
</evidence>
<dbReference type="PhylomeDB" id="Q2J556"/>
<accession>Q2J556</accession>
<reference evidence="5 6" key="1">
    <citation type="journal article" date="2007" name="Genome Res.">
        <title>Genome characteristics of facultatively symbiotic Frankia sp. strains reflect host range and host plant biogeography.</title>
        <authorList>
            <person name="Normand P."/>
            <person name="Lapierre P."/>
            <person name="Tisa L.S."/>
            <person name="Gogarten J.P."/>
            <person name="Alloisio N."/>
            <person name="Bagnarol E."/>
            <person name="Bassi C.A."/>
            <person name="Berry A.M."/>
            <person name="Bickhart D.M."/>
            <person name="Choisne N."/>
            <person name="Couloux A."/>
            <person name="Cournoyer B."/>
            <person name="Cruveiller S."/>
            <person name="Daubin V."/>
            <person name="Demange N."/>
            <person name="Francino M.P."/>
            <person name="Goltsman E."/>
            <person name="Huang Y."/>
            <person name="Kopp O.R."/>
            <person name="Labarre L."/>
            <person name="Lapidus A."/>
            <person name="Lavire C."/>
            <person name="Marechal J."/>
            <person name="Martinez M."/>
            <person name="Mastronunzio J.E."/>
            <person name="Mullin B.C."/>
            <person name="Niemann J."/>
            <person name="Pujic P."/>
            <person name="Rawnsley T."/>
            <person name="Rouy Z."/>
            <person name="Schenowitz C."/>
            <person name="Sellstedt A."/>
            <person name="Tavares F."/>
            <person name="Tomkins J.P."/>
            <person name="Vallenet D."/>
            <person name="Valverde C."/>
            <person name="Wall L.G."/>
            <person name="Wang Y."/>
            <person name="Medigue C."/>
            <person name="Benson D.R."/>
        </authorList>
    </citation>
    <scope>NUCLEOTIDE SEQUENCE [LARGE SCALE GENOMIC DNA]</scope>
    <source>
        <strain evidence="6">DSM 45818 / CECT 9043 / CcI3</strain>
    </source>
</reference>
<feature type="domain" description="ABC transporter" evidence="4">
    <location>
        <begin position="4"/>
        <end position="237"/>
    </location>
</feature>
<evidence type="ECO:0000256" key="3">
    <source>
        <dbReference type="ARBA" id="ARBA00022840"/>
    </source>
</evidence>
<evidence type="ECO:0000313" key="5">
    <source>
        <dbReference type="EMBL" id="ABD13586.1"/>
    </source>
</evidence>
<dbReference type="PANTHER" id="PTHR42794:SF2">
    <property type="entry name" value="ABC TRANSPORTER ATP-BINDING PROTEIN"/>
    <property type="match status" value="1"/>
</dbReference>
<organism evidence="5 6">
    <name type="scientific">Frankia casuarinae (strain DSM 45818 / CECT 9043 / HFP020203 / CcI3)</name>
    <dbReference type="NCBI Taxonomy" id="106370"/>
    <lineage>
        <taxon>Bacteria</taxon>
        <taxon>Bacillati</taxon>
        <taxon>Actinomycetota</taxon>
        <taxon>Actinomycetes</taxon>
        <taxon>Frankiales</taxon>
        <taxon>Frankiaceae</taxon>
        <taxon>Frankia</taxon>
    </lineage>
</organism>
<dbReference type="OrthoDB" id="3475572at2"/>
<dbReference type="InterPro" id="IPR003439">
    <property type="entry name" value="ABC_transporter-like_ATP-bd"/>
</dbReference>
<gene>
    <name evidence="5" type="ordered locus">Francci3_4240</name>
</gene>
<dbReference type="STRING" id="106370.Francci3_4240"/>
<keyword evidence="6" id="KW-1185">Reference proteome</keyword>
<dbReference type="InterPro" id="IPR017871">
    <property type="entry name" value="ABC_transporter-like_CS"/>
</dbReference>
<evidence type="ECO:0000256" key="2">
    <source>
        <dbReference type="ARBA" id="ARBA00022741"/>
    </source>
</evidence>
<dbReference type="eggNOG" id="COG1120">
    <property type="taxonomic scope" value="Bacteria"/>
</dbReference>
<proteinExistence type="predicted"/>
<dbReference type="PROSITE" id="PS50893">
    <property type="entry name" value="ABC_TRANSPORTER_2"/>
    <property type="match status" value="1"/>
</dbReference>
<dbReference type="SUPFAM" id="SSF52540">
    <property type="entry name" value="P-loop containing nucleoside triphosphate hydrolases"/>
    <property type="match status" value="1"/>
</dbReference>
<dbReference type="FunFam" id="3.40.50.300:FF:000134">
    <property type="entry name" value="Iron-enterobactin ABC transporter ATP-binding protein"/>
    <property type="match status" value="1"/>
</dbReference>
<dbReference type="KEGG" id="fra:Francci3_4240"/>
<dbReference type="CDD" id="cd03214">
    <property type="entry name" value="ABC_Iron-Siderophores_B12_Hemin"/>
    <property type="match status" value="1"/>
</dbReference>
<dbReference type="InterPro" id="IPR027417">
    <property type="entry name" value="P-loop_NTPase"/>
</dbReference>
<name>Q2J556_FRACC</name>
<dbReference type="HOGENOM" id="CLU_000604_1_11_11"/>
<dbReference type="GO" id="GO:0016887">
    <property type="term" value="F:ATP hydrolysis activity"/>
    <property type="evidence" value="ECO:0007669"/>
    <property type="project" value="InterPro"/>
</dbReference>
<evidence type="ECO:0000259" key="4">
    <source>
        <dbReference type="PROSITE" id="PS50893"/>
    </source>
</evidence>
<dbReference type="Proteomes" id="UP000001937">
    <property type="component" value="Chromosome"/>
</dbReference>
<sequence length="285" mass="29697">MTGLRLEGLGVVADGVQIVRDLTVGCPPGAFVGLVGPNGSGKSTVLKTVYRVVRPTSGAVLLDGTDLVRDLTPRQSARRVAALAQESPDGFDFTVLEVVATGRTPHQSAWSPTSTGDHEIISAALDTVGMAAHAGRAFASLSGGEKQRVLLARALVQAPSVLILDEPTNHLDISTQLSLLELVRSLGITVLAALHDLNLATAFCDRLYVLHDGAVICSGKPEDVLTADLIGRVFGVRADRSVHPVTGRLQLAFSSLPFPSLPSSSLPGTDEPAPVVAGAEIPIKQ</sequence>
<dbReference type="InterPro" id="IPR003593">
    <property type="entry name" value="AAA+_ATPase"/>
</dbReference>
<keyword evidence="3" id="KW-0067">ATP-binding</keyword>
<dbReference type="Gene3D" id="3.40.50.300">
    <property type="entry name" value="P-loop containing nucleotide triphosphate hydrolases"/>
    <property type="match status" value="1"/>
</dbReference>